<gene>
    <name evidence="8" type="ORF">KM295_13645</name>
</gene>
<keyword evidence="2" id="KW-0645">Protease</keyword>
<dbReference type="Proteomes" id="UP001139494">
    <property type="component" value="Unassembled WGS sequence"/>
</dbReference>
<feature type="region of interest" description="Disordered" evidence="5">
    <location>
        <begin position="310"/>
        <end position="334"/>
    </location>
</feature>
<name>A0A9R1CUW5_9EURY</name>
<dbReference type="GO" id="GO:0008236">
    <property type="term" value="F:serine-type peptidase activity"/>
    <property type="evidence" value="ECO:0007669"/>
    <property type="project" value="UniProtKB-KW"/>
</dbReference>
<evidence type="ECO:0000256" key="6">
    <source>
        <dbReference type="SAM" id="Phobius"/>
    </source>
</evidence>
<keyword evidence="3" id="KW-0378">Hydrolase</keyword>
<reference evidence="8" key="1">
    <citation type="journal article" date="2023" name="Front. Microbiol.">
        <title>Genomic-based phylogenetic and metabolic analyses of the genus Natronomonas, and description of Natronomonas aquatica sp. nov.</title>
        <authorList>
            <person name="Garcia-Roldan A."/>
            <person name="Duran-Viseras A."/>
            <person name="de la Haba R.R."/>
            <person name="Corral P."/>
            <person name="Sanchez-Porro C."/>
            <person name="Ventosa A."/>
        </authorList>
    </citation>
    <scope>NUCLEOTIDE SEQUENCE</scope>
    <source>
        <strain evidence="8">F2-12</strain>
    </source>
</reference>
<keyword evidence="6" id="KW-0812">Transmembrane</keyword>
<sequence length="334" mass="34214">MSGLTDRIRSIVATGIRSRLVIVVVALLIGALLAPMAYSVGNRTAESAEQVAVIEVPGLISPGTSGPVVDALVEARQNDSIAAVVLKVDTPGGSLAATEEIALEVERTAAEMPVVVSVGQMAASGGYYVSAPADEIYANPSSMIGSVGINFATLNADADAGYRTIQSGPDKSGGYTEAEAIEMAEVMVEGFYGTVLEHRGEKLELSKAELAHAKVYPSQAALHNGMIDEVGTTEMAIARAAELAGLDRYETVELDTTPDAPGFPLFGTEGGNDTASAVALLDPAPGVETPVPTALYGTIPESDVIVTTAGSEPVSTADEVETTAGTTTEVSEGE</sequence>
<evidence type="ECO:0000313" key="8">
    <source>
        <dbReference type="EMBL" id="MCQ4334500.1"/>
    </source>
</evidence>
<evidence type="ECO:0000256" key="4">
    <source>
        <dbReference type="ARBA" id="ARBA00022825"/>
    </source>
</evidence>
<keyword evidence="6" id="KW-0472">Membrane</keyword>
<evidence type="ECO:0000256" key="2">
    <source>
        <dbReference type="ARBA" id="ARBA00022670"/>
    </source>
</evidence>
<dbReference type="SUPFAM" id="SSF52096">
    <property type="entry name" value="ClpP/crotonase"/>
    <property type="match status" value="1"/>
</dbReference>
<dbReference type="InterPro" id="IPR029045">
    <property type="entry name" value="ClpP/crotonase-like_dom_sf"/>
</dbReference>
<comment type="similarity">
    <text evidence="1">Belongs to the peptidase S49 family.</text>
</comment>
<keyword evidence="4" id="KW-0720">Serine protease</keyword>
<evidence type="ECO:0000256" key="1">
    <source>
        <dbReference type="ARBA" id="ARBA00008683"/>
    </source>
</evidence>
<feature type="domain" description="Peptidase S49" evidence="7">
    <location>
        <begin position="108"/>
        <end position="246"/>
    </location>
</feature>
<accession>A0A9R1CUW5</accession>
<organism evidence="8 9">
    <name type="scientific">Natronomonas aquatica</name>
    <dbReference type="NCBI Taxonomy" id="2841590"/>
    <lineage>
        <taxon>Archaea</taxon>
        <taxon>Methanobacteriati</taxon>
        <taxon>Methanobacteriota</taxon>
        <taxon>Stenosarchaea group</taxon>
        <taxon>Halobacteria</taxon>
        <taxon>Halobacteriales</taxon>
        <taxon>Natronomonadaceae</taxon>
        <taxon>Natronomonas</taxon>
    </lineage>
</organism>
<dbReference type="RefSeq" id="WP_256030546.1">
    <property type="nucleotide sequence ID" value="NZ_JAHLKM010000027.1"/>
</dbReference>
<evidence type="ECO:0000259" key="7">
    <source>
        <dbReference type="Pfam" id="PF01343"/>
    </source>
</evidence>
<evidence type="ECO:0000313" key="9">
    <source>
        <dbReference type="Proteomes" id="UP001139494"/>
    </source>
</evidence>
<protein>
    <submittedName>
        <fullName evidence="8">S49 family peptidase</fullName>
    </submittedName>
</protein>
<dbReference type="InterPro" id="IPR047272">
    <property type="entry name" value="S49_SppA_C"/>
</dbReference>
<proteinExistence type="inferred from homology"/>
<dbReference type="Gene3D" id="3.90.226.10">
    <property type="entry name" value="2-enoyl-CoA Hydratase, Chain A, domain 1"/>
    <property type="match status" value="1"/>
</dbReference>
<evidence type="ECO:0000256" key="3">
    <source>
        <dbReference type="ARBA" id="ARBA00022801"/>
    </source>
</evidence>
<dbReference type="CDD" id="cd07023">
    <property type="entry name" value="S49_Sppa_N_C"/>
    <property type="match status" value="1"/>
</dbReference>
<feature type="compositionally biased region" description="Low complexity" evidence="5">
    <location>
        <begin position="322"/>
        <end position="334"/>
    </location>
</feature>
<dbReference type="PANTHER" id="PTHR42987:SF4">
    <property type="entry name" value="PROTEASE SOHB-RELATED"/>
    <property type="match status" value="1"/>
</dbReference>
<dbReference type="Pfam" id="PF01343">
    <property type="entry name" value="Peptidase_S49"/>
    <property type="match status" value="1"/>
</dbReference>
<evidence type="ECO:0000256" key="5">
    <source>
        <dbReference type="SAM" id="MobiDB-lite"/>
    </source>
</evidence>
<dbReference type="AlphaFoldDB" id="A0A9R1CUW5"/>
<dbReference type="GO" id="GO:0006508">
    <property type="term" value="P:proteolysis"/>
    <property type="evidence" value="ECO:0007669"/>
    <property type="project" value="UniProtKB-KW"/>
</dbReference>
<dbReference type="InterPro" id="IPR002142">
    <property type="entry name" value="Peptidase_S49"/>
</dbReference>
<dbReference type="EMBL" id="JAHLKM010000027">
    <property type="protein sequence ID" value="MCQ4334500.1"/>
    <property type="molecule type" value="Genomic_DNA"/>
</dbReference>
<keyword evidence="6" id="KW-1133">Transmembrane helix</keyword>
<comment type="caution">
    <text evidence="8">The sequence shown here is derived from an EMBL/GenBank/DDBJ whole genome shotgun (WGS) entry which is preliminary data.</text>
</comment>
<dbReference type="PANTHER" id="PTHR42987">
    <property type="entry name" value="PEPTIDASE S49"/>
    <property type="match status" value="1"/>
</dbReference>
<feature type="transmembrane region" description="Helical" evidence="6">
    <location>
        <begin position="20"/>
        <end position="38"/>
    </location>
</feature>
<keyword evidence="9" id="KW-1185">Reference proteome</keyword>